<feature type="domain" description="VWFA" evidence="2">
    <location>
        <begin position="89"/>
        <end position="160"/>
    </location>
</feature>
<dbReference type="KEGG" id="hsc:HVS_09280"/>
<dbReference type="EMBL" id="CP025197">
    <property type="protein sequence ID" value="AUG57760.1"/>
    <property type="molecule type" value="Genomic_DNA"/>
</dbReference>
<dbReference type="CDD" id="cd00198">
    <property type="entry name" value="vWFA"/>
    <property type="match status" value="1"/>
</dbReference>
<sequence length="601" mass="68063">MTFYSPWGFLALIGVPVIIIFYLLKQRHEDFTVSSLYLWEEVIKDLEANTSWQKLKKNTLMILQIIAVILLAFALSKPYLSHLESNIQNVVVVIDTSMSMQSKMGNKTRFDEAKAKAREYISNLKPNTYVTLVSMGKNIVIEESLSKNKSSLLNSLNSIEVTNTVLNTDDAKSTIYSIANQHPNTKVVLFGDQNFYIEGVDMEFSASFDEAENFAIINLSHTVTEKGITALSTIANYTQSDAKIPLSIYLDGKVYDAKYVDISPYETTNVYWNNLPESTNIIEVRIDKEDALNIDNVYWNVVEKGLGNKALLVSDGNVFIEKALALSNKVELYKTQPDENREFTGYDLYIFDGFLPENIPESGSIMIFNPPENQLFEIKETVEIPQIKELKGEVFKYVKEFDFSVGESKIVEVPLWAEEIIEYKEGSGGFMGDLNNQRILVIAFDIFKTDISITPAFPIFITNAMEWLLPSAIENIAGVNPKDSIIFNLHPGAEKAFVETPSKEVFEVAPPFPPRVFDRTEEPGVYTLVQKTSEGEIKYNFAVNVPSKYESDINKKVAVQEGNEDVREGQIVKTGRDIQSVFIWIIIIILLIEWWVYKNGV</sequence>
<organism evidence="3 5">
    <name type="scientific">Acetivibrio saccincola</name>
    <dbReference type="NCBI Taxonomy" id="1677857"/>
    <lineage>
        <taxon>Bacteria</taxon>
        <taxon>Bacillati</taxon>
        <taxon>Bacillota</taxon>
        <taxon>Clostridia</taxon>
        <taxon>Eubacteriales</taxon>
        <taxon>Oscillospiraceae</taxon>
        <taxon>Acetivibrio</taxon>
    </lineage>
</organism>
<name>A0A2K9EQI8_9FIRM</name>
<dbReference type="AlphaFoldDB" id="A0A2K9EQI8"/>
<gene>
    <name evidence="4" type="ORF">B9R14_13405</name>
    <name evidence="3" type="ORF">HVS_09280</name>
</gene>
<feature type="transmembrane region" description="Helical" evidence="1">
    <location>
        <begin position="6"/>
        <end position="24"/>
    </location>
</feature>
<keyword evidence="5" id="KW-1185">Reference proteome</keyword>
<dbReference type="Pfam" id="PF07584">
    <property type="entry name" value="BatA"/>
    <property type="match status" value="1"/>
</dbReference>
<dbReference type="PROSITE" id="PS50234">
    <property type="entry name" value="VWFA"/>
    <property type="match status" value="1"/>
</dbReference>
<dbReference type="Pfam" id="PF13519">
    <property type="entry name" value="VWA_2"/>
    <property type="match status" value="1"/>
</dbReference>
<dbReference type="Proteomes" id="UP000233534">
    <property type="component" value="Chromosome"/>
</dbReference>
<dbReference type="RefSeq" id="WP_101301493.1">
    <property type="nucleotide sequence ID" value="NZ_CP025197.1"/>
</dbReference>
<dbReference type="Proteomes" id="UP000239720">
    <property type="component" value="Unassembled WGS sequence"/>
</dbReference>
<evidence type="ECO:0000313" key="6">
    <source>
        <dbReference type="Proteomes" id="UP000239720"/>
    </source>
</evidence>
<keyword evidence="1" id="KW-0472">Membrane</keyword>
<dbReference type="EMBL" id="NEMB01000003">
    <property type="protein sequence ID" value="PQQ67647.1"/>
    <property type="molecule type" value="Genomic_DNA"/>
</dbReference>
<keyword evidence="1" id="KW-1133">Transmembrane helix</keyword>
<dbReference type="InterPro" id="IPR002035">
    <property type="entry name" value="VWF_A"/>
</dbReference>
<dbReference type="InterPro" id="IPR036465">
    <property type="entry name" value="vWFA_dom_sf"/>
</dbReference>
<protein>
    <recommendedName>
        <fullName evidence="2">VWFA domain-containing protein</fullName>
    </recommendedName>
</protein>
<dbReference type="InterPro" id="IPR011933">
    <property type="entry name" value="Double_TM_dom"/>
</dbReference>
<evidence type="ECO:0000313" key="3">
    <source>
        <dbReference type="EMBL" id="AUG57760.1"/>
    </source>
</evidence>
<dbReference type="InterPro" id="IPR024163">
    <property type="entry name" value="Aerotolerance_reg_N"/>
</dbReference>
<feature type="transmembrane region" description="Helical" evidence="1">
    <location>
        <begin position="581"/>
        <end position="597"/>
    </location>
</feature>
<reference evidence="4 6" key="2">
    <citation type="journal article" date="2018" name="Syst. Appl. Microbiol.">
        <title>Characterization and high-quality draft genome sequence of Herbivorax saccincola A7, an anaerobic, alkaliphilic, thermophilic, cellulolytic, and xylanolytic bacterium.</title>
        <authorList>
            <person name="Aikawa S."/>
            <person name="Baramee S."/>
            <person name="Sermsathanaswadi J."/>
            <person name="Thianheng P."/>
            <person name="Tachaapaikoon C."/>
            <person name="Shikata A."/>
            <person name="Waeonukul R."/>
            <person name="Pason P."/>
            <person name="Ratanakhanokchai K."/>
            <person name="Kosugi A."/>
        </authorList>
    </citation>
    <scope>NUCLEOTIDE SEQUENCE [LARGE SCALE GENOMIC DNA]</scope>
    <source>
        <strain evidence="4 6">A7</strain>
    </source>
</reference>
<evidence type="ECO:0000256" key="1">
    <source>
        <dbReference type="SAM" id="Phobius"/>
    </source>
</evidence>
<proteinExistence type="predicted"/>
<accession>A0A2K9EQI8</accession>
<dbReference type="PANTHER" id="PTHR37464:SF1">
    <property type="entry name" value="BLL2463 PROTEIN"/>
    <property type="match status" value="1"/>
</dbReference>
<feature type="transmembrane region" description="Helical" evidence="1">
    <location>
        <begin position="60"/>
        <end position="80"/>
    </location>
</feature>
<dbReference type="OrthoDB" id="9780136at2"/>
<keyword evidence="1" id="KW-0812">Transmembrane</keyword>
<evidence type="ECO:0000259" key="2">
    <source>
        <dbReference type="PROSITE" id="PS50234"/>
    </source>
</evidence>
<evidence type="ECO:0000313" key="4">
    <source>
        <dbReference type="EMBL" id="PQQ67647.1"/>
    </source>
</evidence>
<evidence type="ECO:0000313" key="5">
    <source>
        <dbReference type="Proteomes" id="UP000233534"/>
    </source>
</evidence>
<reference evidence="3 5" key="1">
    <citation type="submission" date="2017-12" db="EMBL/GenBank/DDBJ databases">
        <title>Complete genome sequence of Herbivorax saccincola GGR1, a novel Cellulosome-producing hydrolytic bacterium in a thermophilic biogas plant, established by Illumina and Nanopore MinION sequencing.</title>
        <authorList>
            <person name="Pechtl A."/>
            <person name="Ruckert C."/>
            <person name="Koeck D.E."/>
            <person name="Maus I."/>
            <person name="Winkler A."/>
            <person name="Kalinowski J."/>
            <person name="Puhler A."/>
            <person name="Schwarz W.W."/>
            <person name="Zverlov V.V."/>
            <person name="Schluter A."/>
            <person name="Liebl W."/>
        </authorList>
    </citation>
    <scope>NUCLEOTIDE SEQUENCE [LARGE SCALE GENOMIC DNA]</scope>
    <source>
        <strain evidence="3">GGR1</strain>
        <strain evidence="5">SR1</strain>
    </source>
</reference>
<dbReference type="Gene3D" id="3.40.50.410">
    <property type="entry name" value="von Willebrand factor, type A domain"/>
    <property type="match status" value="1"/>
</dbReference>
<dbReference type="SUPFAM" id="SSF53300">
    <property type="entry name" value="vWA-like"/>
    <property type="match status" value="1"/>
</dbReference>
<dbReference type="NCBIfam" id="TIGR02226">
    <property type="entry name" value="two_anch"/>
    <property type="match status" value="1"/>
</dbReference>
<dbReference type="PANTHER" id="PTHR37464">
    <property type="entry name" value="BLL2463 PROTEIN"/>
    <property type="match status" value="1"/>
</dbReference>